<evidence type="ECO:0000313" key="2">
    <source>
        <dbReference type="EMBL" id="KAF7258269.1"/>
    </source>
</evidence>
<dbReference type="OrthoDB" id="6260839at2759"/>
<feature type="compositionally biased region" description="Polar residues" evidence="1">
    <location>
        <begin position="789"/>
        <end position="801"/>
    </location>
</feature>
<accession>A0A8S9YTD0</accession>
<gene>
    <name evidence="2" type="ORF">EG68_04584</name>
</gene>
<feature type="region of interest" description="Disordered" evidence="1">
    <location>
        <begin position="717"/>
        <end position="736"/>
    </location>
</feature>
<protein>
    <submittedName>
        <fullName evidence="2">Uncharacterized protein</fullName>
    </submittedName>
</protein>
<feature type="compositionally biased region" description="Basic and acidic residues" evidence="1">
    <location>
        <begin position="115"/>
        <end position="130"/>
    </location>
</feature>
<dbReference type="Proteomes" id="UP000822476">
    <property type="component" value="Unassembled WGS sequence"/>
</dbReference>
<evidence type="ECO:0000313" key="3">
    <source>
        <dbReference type="Proteomes" id="UP000822476"/>
    </source>
</evidence>
<proteinExistence type="predicted"/>
<keyword evidence="3" id="KW-1185">Reference proteome</keyword>
<organism evidence="2 3">
    <name type="scientific">Paragonimus skrjabini miyazakii</name>
    <dbReference type="NCBI Taxonomy" id="59628"/>
    <lineage>
        <taxon>Eukaryota</taxon>
        <taxon>Metazoa</taxon>
        <taxon>Spiralia</taxon>
        <taxon>Lophotrochozoa</taxon>
        <taxon>Platyhelminthes</taxon>
        <taxon>Trematoda</taxon>
        <taxon>Digenea</taxon>
        <taxon>Plagiorchiida</taxon>
        <taxon>Troglotremata</taxon>
        <taxon>Troglotrematidae</taxon>
        <taxon>Paragonimus</taxon>
    </lineage>
</organism>
<comment type="caution">
    <text evidence="2">The sequence shown here is derived from an EMBL/GenBank/DDBJ whole genome shotgun (WGS) entry which is preliminary data.</text>
</comment>
<feature type="compositionally biased region" description="Low complexity" evidence="1">
    <location>
        <begin position="721"/>
        <end position="732"/>
    </location>
</feature>
<dbReference type="EMBL" id="JTDE01001833">
    <property type="protein sequence ID" value="KAF7258269.1"/>
    <property type="molecule type" value="Genomic_DNA"/>
</dbReference>
<evidence type="ECO:0000256" key="1">
    <source>
        <dbReference type="SAM" id="MobiDB-lite"/>
    </source>
</evidence>
<feature type="region of interest" description="Disordered" evidence="1">
    <location>
        <begin position="115"/>
        <end position="136"/>
    </location>
</feature>
<name>A0A8S9YTD0_9TREM</name>
<feature type="region of interest" description="Disordered" evidence="1">
    <location>
        <begin position="777"/>
        <end position="801"/>
    </location>
</feature>
<dbReference type="AlphaFoldDB" id="A0A8S9YTD0"/>
<reference evidence="2" key="1">
    <citation type="submission" date="2019-07" db="EMBL/GenBank/DDBJ databases">
        <title>Annotation for the trematode Paragonimus miyazaki's.</title>
        <authorList>
            <person name="Choi Y.-J."/>
        </authorList>
    </citation>
    <scope>NUCLEOTIDE SEQUENCE</scope>
    <source>
        <strain evidence="2">Japan</strain>
    </source>
</reference>
<sequence length="945" mass="102259">MADHSPYVQRGCQVDQMASDVDVERGVTSIYTRPASSISLLADRLRLSSLNESHTADLRWTTDDHLAVQSTWVSTPCQSISDMERISHTVNDGTLPNSAPPLTTYHVNPFIRSSLSREKQSNHEKPRTEKEEDNAGLPDSLTCNVLVAFTGPVKLCCTTTSPVCKRNPWSEPVSARSAENPPSTAITSSVPVAPISTTCMASFTAALAKPCSTYAPSCHLWAPYCASNGCHIPAKRACRSLSASSSMLHSMVLGLTYSNLKNDAALLEAHRNSLPRPVAVRLSSVDKVSPTGNASTVSNLTRPATTGVALRPRPREVNHASRLSWHHPLFSTGVSLRSQHPSYGVHFVCTSPGGPTSHLTLRRTTSRTVSTKLDSRLSALGDHNSSTASVMLSTTDPNRSAQGHKPYDCPCQGFSRVSSGHCRPSAFTPTQTCLDSPRDDPVPSFGSFFSSNPSSPDVDADSVSCSSSFPFPVPTPSSGFHEAPFSYFSEASSLPDCSKVDFPADLYACSNTHTTKRLTSKCVVPSIALKPSSVIDELEHCALQTCSRSLKPSVAHDSIVRCRSQPSALAVQFMANRAACTQSKELGLDSKIGPLTAGFKRRRGPSGTGDTSEFPTVSELQSFCVFQSDKQPPHKWNSINAANMLRANPSSLNSVCTDSPVWSSTTIDRDINELFVFGSSIPVSSGSSAPDCRWNPAKDSTLFVCNRRSQNDSYFTRLPRSISSNDSADSSNPDGVNHHWPTSIACDEPLSPAFSAFDPDVSSVCRRTCVHLGDLSESVEEERDYETPETMTEEATSLSDSSWQRSKHLTITSPSIYEVTFAPIQPTHDNETEETELELLDHEIGDPLQYGTSRHQKIGDASVELERSSTTSQFDLTSVQATDSSCPGVLIPLSDSSSDPDASDGELTAPSQLFSRFHRRDRYSSCSAHSVAPALEIDLELMENN</sequence>